<dbReference type="InterPro" id="IPR018969">
    <property type="entry name" value="Xul5P/Fru6P_PKetolase_C"/>
</dbReference>
<dbReference type="Gene3D" id="3.40.50.920">
    <property type="match status" value="1"/>
</dbReference>
<comment type="similarity">
    <text evidence="1">Belongs to the XFP family.</text>
</comment>
<reference evidence="4 5" key="1">
    <citation type="submission" date="2018-11" db="EMBL/GenBank/DDBJ databases">
        <title>Genome sequence of Saitozyma podzolica DSM 27192.</title>
        <authorList>
            <person name="Aliyu H."/>
            <person name="Gorte O."/>
            <person name="Ochsenreither K."/>
        </authorList>
    </citation>
    <scope>NUCLEOTIDE SEQUENCE [LARGE SCALE GENOMIC DNA]</scope>
    <source>
        <strain evidence="4 5">DSM 27192</strain>
    </source>
</reference>
<dbReference type="InterPro" id="IPR029061">
    <property type="entry name" value="THDP-binding"/>
</dbReference>
<evidence type="ECO:0000256" key="1">
    <source>
        <dbReference type="ARBA" id="ARBA00005623"/>
    </source>
</evidence>
<gene>
    <name evidence="4" type="ORF">EHS25_003014</name>
</gene>
<dbReference type="Pfam" id="PF03894">
    <property type="entry name" value="XFP"/>
    <property type="match status" value="1"/>
</dbReference>
<dbReference type="GO" id="GO:0005975">
    <property type="term" value="P:carbohydrate metabolic process"/>
    <property type="evidence" value="ECO:0007669"/>
    <property type="project" value="InterPro"/>
</dbReference>
<dbReference type="SUPFAM" id="SSF52518">
    <property type="entry name" value="Thiamin diphosphate-binding fold (THDP-binding)"/>
    <property type="match status" value="1"/>
</dbReference>
<dbReference type="EMBL" id="RSCD01000016">
    <property type="protein sequence ID" value="RSH88786.1"/>
    <property type="molecule type" value="Genomic_DNA"/>
</dbReference>
<dbReference type="InterPro" id="IPR009014">
    <property type="entry name" value="Transketo_C/PFOR_II"/>
</dbReference>
<sequence>MALETKWRGDVAGLTYIESSTLWRQEHNGYSHQNPGLIGSFLSLPRQLARVYFPADANASVSTIDHCLRSKNNINLVAERHCIAGASVWDGFSTDKGLNPDVPFCATEGVRVRVVNVNDLLILSESGGHPHALSGEAFDSLFTVDKPVIVNFHGYPKDISGLLFSRKTHVGRSRFDVLGYIEQGTTTTPWSMLRLNNVSRYAVADIAAQRVATNQPNHPIGVKAHELGSYWKHQLVEHEKYTIEHGEDPAWCNELPELGG</sequence>
<dbReference type="Gene3D" id="3.40.50.970">
    <property type="match status" value="1"/>
</dbReference>
<evidence type="ECO:0000313" key="4">
    <source>
        <dbReference type="EMBL" id="RSH88786.1"/>
    </source>
</evidence>
<organism evidence="4 5">
    <name type="scientific">Saitozyma podzolica</name>
    <dbReference type="NCBI Taxonomy" id="1890683"/>
    <lineage>
        <taxon>Eukaryota</taxon>
        <taxon>Fungi</taxon>
        <taxon>Dikarya</taxon>
        <taxon>Basidiomycota</taxon>
        <taxon>Agaricomycotina</taxon>
        <taxon>Tremellomycetes</taxon>
        <taxon>Tremellales</taxon>
        <taxon>Trimorphomycetaceae</taxon>
        <taxon>Saitozyma</taxon>
    </lineage>
</organism>
<feature type="domain" description="Xylulose 5-phosphate/Fructose 6-phosphate phosphoketolase C-terminal" evidence="3">
    <location>
        <begin position="109"/>
        <end position="254"/>
    </location>
</feature>
<evidence type="ECO:0000313" key="5">
    <source>
        <dbReference type="Proteomes" id="UP000279259"/>
    </source>
</evidence>
<dbReference type="Proteomes" id="UP000279259">
    <property type="component" value="Unassembled WGS sequence"/>
</dbReference>
<dbReference type="STRING" id="1890683.A0A427YCJ1"/>
<keyword evidence="5" id="KW-1185">Reference proteome</keyword>
<evidence type="ECO:0000259" key="3">
    <source>
        <dbReference type="Pfam" id="PF09363"/>
    </source>
</evidence>
<protein>
    <recommendedName>
        <fullName evidence="3">Xylulose 5-phosphate/Fructose 6-phosphate phosphoketolase C-terminal domain-containing protein</fullName>
    </recommendedName>
</protein>
<dbReference type="AlphaFoldDB" id="A0A427YCJ1"/>
<proteinExistence type="inferred from homology"/>
<accession>A0A427YCJ1</accession>
<dbReference type="OrthoDB" id="2532903at2759"/>
<dbReference type="Pfam" id="PF09363">
    <property type="entry name" value="XFP_C"/>
    <property type="match status" value="1"/>
</dbReference>
<dbReference type="PANTHER" id="PTHR31273:SF1">
    <property type="entry name" value="PHOSPHOKETOLASE-RELATED"/>
    <property type="match status" value="1"/>
</dbReference>
<evidence type="ECO:0000256" key="2">
    <source>
        <dbReference type="ARBA" id="ARBA00023239"/>
    </source>
</evidence>
<dbReference type="PANTHER" id="PTHR31273">
    <property type="entry name" value="PHOSPHOKETOLASE-RELATED"/>
    <property type="match status" value="1"/>
</dbReference>
<dbReference type="GO" id="GO:0016832">
    <property type="term" value="F:aldehyde-lyase activity"/>
    <property type="evidence" value="ECO:0007669"/>
    <property type="project" value="InterPro"/>
</dbReference>
<name>A0A427YCJ1_9TREE</name>
<dbReference type="InterPro" id="IPR005593">
    <property type="entry name" value="Xul5P/Fru6P_PKetolase"/>
</dbReference>
<comment type="caution">
    <text evidence="4">The sequence shown here is derived from an EMBL/GenBank/DDBJ whole genome shotgun (WGS) entry which is preliminary data.</text>
</comment>
<keyword evidence="2" id="KW-0456">Lyase</keyword>